<feature type="transmembrane region" description="Helical" evidence="9">
    <location>
        <begin position="224"/>
        <end position="245"/>
    </location>
</feature>
<evidence type="ECO:0000256" key="9">
    <source>
        <dbReference type="SAM" id="Phobius"/>
    </source>
</evidence>
<evidence type="ECO:0000313" key="10">
    <source>
        <dbReference type="EMBL" id="KAH0457504.1"/>
    </source>
</evidence>
<keyword evidence="11" id="KW-1185">Reference proteome</keyword>
<keyword evidence="4 8" id="KW-0611">Plant defense</keyword>
<reference evidence="10 11" key="1">
    <citation type="journal article" date="2021" name="Hortic Res">
        <title>Chromosome-scale assembly of the Dendrobium chrysotoxum genome enhances the understanding of orchid evolution.</title>
        <authorList>
            <person name="Zhang Y."/>
            <person name="Zhang G.Q."/>
            <person name="Zhang D."/>
            <person name="Liu X.D."/>
            <person name="Xu X.Y."/>
            <person name="Sun W.H."/>
            <person name="Yu X."/>
            <person name="Zhu X."/>
            <person name="Wang Z.W."/>
            <person name="Zhao X."/>
            <person name="Zhong W.Y."/>
            <person name="Chen H."/>
            <person name="Yin W.L."/>
            <person name="Huang T."/>
            <person name="Niu S.C."/>
            <person name="Liu Z.J."/>
        </authorList>
    </citation>
    <scope>NUCLEOTIDE SEQUENCE [LARGE SCALE GENOMIC DNA]</scope>
    <source>
        <strain evidence="10">Lindl</strain>
    </source>
</reference>
<keyword evidence="5 8" id="KW-1133">Transmembrane helix</keyword>
<comment type="subcellular location">
    <subcellularLocation>
        <location evidence="1 8">Membrane</location>
        <topology evidence="1 8">Multi-pass membrane protein</topology>
    </subcellularLocation>
</comment>
<keyword evidence="8" id="KW-0112">Calmodulin-binding</keyword>
<comment type="caution">
    <text evidence="10">The sequence shown here is derived from an EMBL/GenBank/DDBJ whole genome shotgun (WGS) entry which is preliminary data.</text>
</comment>
<keyword evidence="7 8" id="KW-0568">Pathogenesis-related protein</keyword>
<keyword evidence="3 8" id="KW-0812">Transmembrane</keyword>
<evidence type="ECO:0000256" key="3">
    <source>
        <dbReference type="ARBA" id="ARBA00022692"/>
    </source>
</evidence>
<comment type="function">
    <text evidence="8">May be involved in modulation of pathogen defense and leaf cell death.</text>
</comment>
<dbReference type="Proteomes" id="UP000775213">
    <property type="component" value="Unassembled WGS sequence"/>
</dbReference>
<evidence type="ECO:0000256" key="4">
    <source>
        <dbReference type="ARBA" id="ARBA00022821"/>
    </source>
</evidence>
<dbReference type="Pfam" id="PF03094">
    <property type="entry name" value="Mlo"/>
    <property type="match status" value="1"/>
</dbReference>
<evidence type="ECO:0000256" key="2">
    <source>
        <dbReference type="ARBA" id="ARBA00006574"/>
    </source>
</evidence>
<dbReference type="InterPro" id="IPR004326">
    <property type="entry name" value="Mlo"/>
</dbReference>
<dbReference type="GO" id="GO:0005516">
    <property type="term" value="F:calmodulin binding"/>
    <property type="evidence" value="ECO:0007669"/>
    <property type="project" value="UniProtKB-KW"/>
</dbReference>
<evidence type="ECO:0000256" key="8">
    <source>
        <dbReference type="RuleBase" id="RU280816"/>
    </source>
</evidence>
<sequence>MAPICVRLQPVSVNLPSCTVPLRLVQRTLFKPCSHSESACLRDSTFYIPTLAYLLRVIRLTIHTHVKPLNMLLYPFPNARAYACQPVFFSGVLDPPAICHFTHKSLALIPIFVPTSKGRMMWPAARVRVRVLEPAVRRDLGLGPAVRRRGGGLGASGLEGEEVALGPAARMGEGALGLADWRRRRGLGPAFWRRRRVEEVDHEPARFLRLGKVQLLSFEALHQLHIFIFVLAVAHVVFSATTMVLGGARVKLDNGSIGKKKFIKRFQAQRPLGADHRRLSQRHHEFVQERAAGFWRKFVVVSWMMSLFKQFYGSLTKSDYRALRAGFIMRHCSTHPKFDFHKYMMRALEDDFKKVVGIRWYLWLFVIIFLLMDIHGTRGLLGMFGMFQHSIVGKYHIYKWEFLREMHLSRPGPDTRINEAGTKVGRSTVLMYPKGNLKFKGVGSRGGPAARWEAKGRQVGTGRLAAGRGSWEGRRCLGRRREASGGAVVAGNLKFKGVGSRGGPAARWEAKGRQVGTGRLAAGRGSWEGRRCLGRRREASGGAVVAVGD</sequence>
<dbReference type="PANTHER" id="PTHR31942:SF54">
    <property type="entry name" value="MLO-LIKE PROTEIN 13"/>
    <property type="match status" value="1"/>
</dbReference>
<keyword evidence="6 8" id="KW-0472">Membrane</keyword>
<organism evidence="10 11">
    <name type="scientific">Dendrobium chrysotoxum</name>
    <name type="common">Orchid</name>
    <dbReference type="NCBI Taxonomy" id="161865"/>
    <lineage>
        <taxon>Eukaryota</taxon>
        <taxon>Viridiplantae</taxon>
        <taxon>Streptophyta</taxon>
        <taxon>Embryophyta</taxon>
        <taxon>Tracheophyta</taxon>
        <taxon>Spermatophyta</taxon>
        <taxon>Magnoliopsida</taxon>
        <taxon>Liliopsida</taxon>
        <taxon>Asparagales</taxon>
        <taxon>Orchidaceae</taxon>
        <taxon>Epidendroideae</taxon>
        <taxon>Malaxideae</taxon>
        <taxon>Dendrobiinae</taxon>
        <taxon>Dendrobium</taxon>
    </lineage>
</organism>
<accession>A0AAV7GPU8</accession>
<evidence type="ECO:0000256" key="5">
    <source>
        <dbReference type="ARBA" id="ARBA00022989"/>
    </source>
</evidence>
<comment type="similarity">
    <text evidence="2 8">Belongs to the MLO family.</text>
</comment>
<protein>
    <recommendedName>
        <fullName evidence="8">MLO-like protein</fullName>
    </recommendedName>
</protein>
<feature type="transmembrane region" description="Helical" evidence="9">
    <location>
        <begin position="360"/>
        <end position="381"/>
    </location>
</feature>
<gene>
    <name evidence="8" type="primary">MLO</name>
    <name evidence="10" type="ORF">IEQ34_012819</name>
</gene>
<proteinExistence type="inferred from homology"/>
<dbReference type="GO" id="GO:0016020">
    <property type="term" value="C:membrane"/>
    <property type="evidence" value="ECO:0007669"/>
    <property type="project" value="UniProtKB-SubCell"/>
</dbReference>
<dbReference type="AlphaFoldDB" id="A0AAV7GPU8"/>
<dbReference type="PANTHER" id="PTHR31942">
    <property type="entry name" value="MLO-LIKE PROTEIN 1"/>
    <property type="match status" value="1"/>
</dbReference>
<dbReference type="GO" id="GO:0006952">
    <property type="term" value="P:defense response"/>
    <property type="evidence" value="ECO:0007669"/>
    <property type="project" value="UniProtKB-KW"/>
</dbReference>
<evidence type="ECO:0000256" key="7">
    <source>
        <dbReference type="ARBA" id="ARBA00023265"/>
    </source>
</evidence>
<comment type="domain">
    <text evidence="8">The C-terminus contains a calmodulin-binding domain, which binds calmodulin in a calcium-dependent fashion.</text>
</comment>
<evidence type="ECO:0000256" key="6">
    <source>
        <dbReference type="ARBA" id="ARBA00023136"/>
    </source>
</evidence>
<name>A0AAV7GPU8_DENCH</name>
<evidence type="ECO:0000313" key="11">
    <source>
        <dbReference type="Proteomes" id="UP000775213"/>
    </source>
</evidence>
<dbReference type="EMBL" id="JAGFBR010000012">
    <property type="protein sequence ID" value="KAH0457504.1"/>
    <property type="molecule type" value="Genomic_DNA"/>
</dbReference>
<evidence type="ECO:0000256" key="1">
    <source>
        <dbReference type="ARBA" id="ARBA00004141"/>
    </source>
</evidence>